<dbReference type="GO" id="GO:0022857">
    <property type="term" value="F:transmembrane transporter activity"/>
    <property type="evidence" value="ECO:0007669"/>
    <property type="project" value="InterPro"/>
</dbReference>
<evidence type="ECO:0000259" key="6">
    <source>
        <dbReference type="PROSITE" id="PS50850"/>
    </source>
</evidence>
<evidence type="ECO:0000256" key="3">
    <source>
        <dbReference type="ARBA" id="ARBA00022989"/>
    </source>
</evidence>
<dbReference type="GO" id="GO:0016020">
    <property type="term" value="C:membrane"/>
    <property type="evidence" value="ECO:0007669"/>
    <property type="project" value="UniProtKB-SubCell"/>
</dbReference>
<dbReference type="InterPro" id="IPR036259">
    <property type="entry name" value="MFS_trans_sf"/>
</dbReference>
<feature type="transmembrane region" description="Helical" evidence="5">
    <location>
        <begin position="410"/>
        <end position="430"/>
    </location>
</feature>
<dbReference type="OMA" id="RNSPHNT"/>
<name>G0NHF5_CAEBE</name>
<reference evidence="8" key="1">
    <citation type="submission" date="2011-07" db="EMBL/GenBank/DDBJ databases">
        <authorList>
            <consortium name="Caenorhabditis brenneri Sequencing and Analysis Consortium"/>
            <person name="Wilson R.K."/>
        </authorList>
    </citation>
    <scope>NUCLEOTIDE SEQUENCE [LARGE SCALE GENOMIC DNA]</scope>
    <source>
        <strain evidence="8">PB2801</strain>
    </source>
</reference>
<keyword evidence="4 5" id="KW-0472">Membrane</keyword>
<accession>G0NHF5</accession>
<keyword evidence="3 5" id="KW-1133">Transmembrane helix</keyword>
<evidence type="ECO:0000256" key="4">
    <source>
        <dbReference type="ARBA" id="ARBA00023136"/>
    </source>
</evidence>
<evidence type="ECO:0000313" key="8">
    <source>
        <dbReference type="Proteomes" id="UP000008068"/>
    </source>
</evidence>
<feature type="transmembrane region" description="Helical" evidence="5">
    <location>
        <begin position="442"/>
        <end position="460"/>
    </location>
</feature>
<protein>
    <recommendedName>
        <fullName evidence="6">Major facilitator superfamily (MFS) profile domain-containing protein</fullName>
    </recommendedName>
</protein>
<evidence type="ECO:0000256" key="5">
    <source>
        <dbReference type="SAM" id="Phobius"/>
    </source>
</evidence>
<dbReference type="AlphaFoldDB" id="G0NHF5"/>
<dbReference type="STRING" id="135651.G0NHF5"/>
<dbReference type="PANTHER" id="PTHR11662:SF60">
    <property type="entry name" value="MAJOR FACILITATOR SUPERFAMILY (MFS) PROFILE DOMAIN-CONTAINING PROTEIN"/>
    <property type="match status" value="1"/>
</dbReference>
<proteinExistence type="predicted"/>
<dbReference type="eggNOG" id="KOG2532">
    <property type="taxonomic scope" value="Eukaryota"/>
</dbReference>
<dbReference type="EMBL" id="GL379885">
    <property type="protein sequence ID" value="EGT60477.1"/>
    <property type="molecule type" value="Genomic_DNA"/>
</dbReference>
<gene>
    <name evidence="7" type="ORF">CAEBREN_00068</name>
</gene>
<dbReference type="InterPro" id="IPR020846">
    <property type="entry name" value="MFS_dom"/>
</dbReference>
<evidence type="ECO:0000256" key="2">
    <source>
        <dbReference type="ARBA" id="ARBA00022692"/>
    </source>
</evidence>
<dbReference type="FunCoup" id="G0NHF5">
    <property type="interactions" value="13"/>
</dbReference>
<feature type="transmembrane region" description="Helical" evidence="5">
    <location>
        <begin position="28"/>
        <end position="48"/>
    </location>
</feature>
<feature type="transmembrane region" description="Helical" evidence="5">
    <location>
        <begin position="480"/>
        <end position="500"/>
    </location>
</feature>
<keyword evidence="8" id="KW-1185">Reference proteome</keyword>
<dbReference type="HOGENOM" id="CLU_001265_5_0_1"/>
<comment type="subcellular location">
    <subcellularLocation>
        <location evidence="1">Membrane</location>
        <topology evidence="1">Multi-pass membrane protein</topology>
    </subcellularLocation>
</comment>
<keyword evidence="2 5" id="KW-0812">Transmembrane</keyword>
<dbReference type="Proteomes" id="UP000008068">
    <property type="component" value="Unassembled WGS sequence"/>
</dbReference>
<dbReference type="PANTHER" id="PTHR11662">
    <property type="entry name" value="SOLUTE CARRIER FAMILY 17"/>
    <property type="match status" value="1"/>
</dbReference>
<dbReference type="InterPro" id="IPR011701">
    <property type="entry name" value="MFS"/>
</dbReference>
<sequence length="531" mass="58952">MDSKLEKVVIPEKQHHPFLHIRSRRLHVVLMLMYAFFCMCQMTAHIGLSLSCMCNSTAVAMMSASNNTKTEGTESAILMSVLENRTELEDVEIAESEEASCTKLEGKVIKDYGGTFIWSVTWQGYIVSAAFLGGFIFSYPAGFLVDRFSARHILSASILMLTIASILMPFLATVFGEKGAFLSRFVMGVSETMLIPSLNSVVTKWIPVNEKSLAASVFTAGNQLSGMFGNVLVAELCASSLGWSSIFYSGSLFGISWLFLWHLTVRNSPHNTRWIHKRELDYLANHIPPKHTGSRHKATPWRDMMTSKVFWSLMYNSIIGNMMIALIFVYIPVYFKDVLMLDVQSNGFYSAIPHVSNLVAKLIWGYIMDKCRRSKVLSPTATVKLSQFASMIGISISCLCLTYMNCSTPYQALILLSLVSGFFGLSISGFYTSLLSIAPSHIGTLTSLGTVIGFVGRMLTPLMISYYKTVGTAEEWSHVLFIYVFASASGGIVFALFASGEVQDWDYSKRHNTARPMALVAPESEKSLEDF</sequence>
<dbReference type="FunFam" id="1.20.1250.20:FF:000355">
    <property type="entry name" value="SLC (SoLute Carrier) homolog"/>
    <property type="match status" value="1"/>
</dbReference>
<feature type="transmembrane region" description="Helical" evidence="5">
    <location>
        <begin position="388"/>
        <end position="404"/>
    </location>
</feature>
<evidence type="ECO:0000256" key="1">
    <source>
        <dbReference type="ARBA" id="ARBA00004141"/>
    </source>
</evidence>
<dbReference type="Gene3D" id="1.20.1250.20">
    <property type="entry name" value="MFS general substrate transporter like domains"/>
    <property type="match status" value="2"/>
</dbReference>
<organism evidence="8">
    <name type="scientific">Caenorhabditis brenneri</name>
    <name type="common">Nematode worm</name>
    <dbReference type="NCBI Taxonomy" id="135651"/>
    <lineage>
        <taxon>Eukaryota</taxon>
        <taxon>Metazoa</taxon>
        <taxon>Ecdysozoa</taxon>
        <taxon>Nematoda</taxon>
        <taxon>Chromadorea</taxon>
        <taxon>Rhabditida</taxon>
        <taxon>Rhabditina</taxon>
        <taxon>Rhabditomorpha</taxon>
        <taxon>Rhabditoidea</taxon>
        <taxon>Rhabditidae</taxon>
        <taxon>Peloderinae</taxon>
        <taxon>Caenorhabditis</taxon>
    </lineage>
</organism>
<feature type="transmembrane region" description="Helical" evidence="5">
    <location>
        <begin position="122"/>
        <end position="141"/>
    </location>
</feature>
<dbReference type="InParanoid" id="G0NHF5"/>
<dbReference type="PROSITE" id="PS50850">
    <property type="entry name" value="MFS"/>
    <property type="match status" value="1"/>
</dbReference>
<evidence type="ECO:0000313" key="7">
    <source>
        <dbReference type="EMBL" id="EGT60477.1"/>
    </source>
</evidence>
<dbReference type="OrthoDB" id="2985014at2759"/>
<dbReference type="GO" id="GO:0006820">
    <property type="term" value="P:monoatomic anion transport"/>
    <property type="evidence" value="ECO:0007669"/>
    <property type="project" value="TreeGrafter"/>
</dbReference>
<feature type="transmembrane region" description="Helical" evidence="5">
    <location>
        <begin position="153"/>
        <end position="175"/>
    </location>
</feature>
<feature type="transmembrane region" description="Helical" evidence="5">
    <location>
        <begin position="313"/>
        <end position="335"/>
    </location>
</feature>
<feature type="transmembrane region" description="Helical" evidence="5">
    <location>
        <begin position="347"/>
        <end position="367"/>
    </location>
</feature>
<dbReference type="InterPro" id="IPR050382">
    <property type="entry name" value="MFS_Na/Anion_cotransporter"/>
</dbReference>
<dbReference type="Pfam" id="PF07690">
    <property type="entry name" value="MFS_1"/>
    <property type="match status" value="1"/>
</dbReference>
<feature type="domain" description="Major facilitator superfamily (MFS) profile" evidence="6">
    <location>
        <begin position="76"/>
        <end position="503"/>
    </location>
</feature>
<feature type="transmembrane region" description="Helical" evidence="5">
    <location>
        <begin position="246"/>
        <end position="265"/>
    </location>
</feature>
<dbReference type="SUPFAM" id="SSF103473">
    <property type="entry name" value="MFS general substrate transporter"/>
    <property type="match status" value="1"/>
</dbReference>